<feature type="compositionally biased region" description="Low complexity" evidence="1">
    <location>
        <begin position="30"/>
        <end position="48"/>
    </location>
</feature>
<reference evidence="2" key="1">
    <citation type="submission" date="2022-11" db="EMBL/GenBank/DDBJ databases">
        <authorList>
            <person name="Petersen C."/>
        </authorList>
    </citation>
    <scope>NUCLEOTIDE SEQUENCE</scope>
    <source>
        <strain evidence="2">IBT 21917</strain>
    </source>
</reference>
<gene>
    <name evidence="2" type="ORF">N7492_002764</name>
</gene>
<name>A0A9W9IKN7_9EURO</name>
<dbReference type="Proteomes" id="UP001146351">
    <property type="component" value="Unassembled WGS sequence"/>
</dbReference>
<evidence type="ECO:0000313" key="3">
    <source>
        <dbReference type="Proteomes" id="UP001146351"/>
    </source>
</evidence>
<keyword evidence="3" id="KW-1185">Reference proteome</keyword>
<proteinExistence type="predicted"/>
<accession>A0A9W9IKN7</accession>
<sequence length="321" mass="37171">MRSSPPITLPEAIRTQLRIDSDSDSDETPSPESQPPTENLPSEPSVPTEPEPNLDFTDLFFAADEVDMPVLTTEDDTFHDAFNEIVPGQFQAQRSEPQIVSIRLGPGPQKKILDEMKETLADPNLRAATRHRFIELVNSAIYLDNILFRRNSEFLGVEDTTEGQQIVEGMMRYLGGIEDMLVDLREVAGHVDYMLGLLMDEDETAHIRFRRMKCVVQAQLKKPRRLEQTLLGQYADFFEEWVYTRFVRLRDEQIQTEELACPPRLRLTMYLRGVWGCLSRCIDHYAEYRETLIKIKEQRFEPIMAQMIPLPDDEQWFGDCP</sequence>
<feature type="region of interest" description="Disordered" evidence="1">
    <location>
        <begin position="1"/>
        <end position="54"/>
    </location>
</feature>
<dbReference type="EMBL" id="JAPQKO010000002">
    <property type="protein sequence ID" value="KAJ5179554.1"/>
    <property type="molecule type" value="Genomic_DNA"/>
</dbReference>
<reference evidence="2" key="2">
    <citation type="journal article" date="2023" name="IMA Fungus">
        <title>Comparative genomic study of the Penicillium genus elucidates a diverse pangenome and 15 lateral gene transfer events.</title>
        <authorList>
            <person name="Petersen C."/>
            <person name="Sorensen T."/>
            <person name="Nielsen M.R."/>
            <person name="Sondergaard T.E."/>
            <person name="Sorensen J.L."/>
            <person name="Fitzpatrick D.A."/>
            <person name="Frisvad J.C."/>
            <person name="Nielsen K.L."/>
        </authorList>
    </citation>
    <scope>NUCLEOTIDE SEQUENCE</scope>
    <source>
        <strain evidence="2">IBT 21917</strain>
    </source>
</reference>
<evidence type="ECO:0000313" key="2">
    <source>
        <dbReference type="EMBL" id="KAJ5179554.1"/>
    </source>
</evidence>
<evidence type="ECO:0000256" key="1">
    <source>
        <dbReference type="SAM" id="MobiDB-lite"/>
    </source>
</evidence>
<protein>
    <submittedName>
        <fullName evidence="2">Uncharacterized protein</fullName>
    </submittedName>
</protein>
<dbReference type="OrthoDB" id="4497052at2759"/>
<comment type="caution">
    <text evidence="2">The sequence shown here is derived from an EMBL/GenBank/DDBJ whole genome shotgun (WGS) entry which is preliminary data.</text>
</comment>
<organism evidence="2 3">
    <name type="scientific">Penicillium capsulatum</name>
    <dbReference type="NCBI Taxonomy" id="69766"/>
    <lineage>
        <taxon>Eukaryota</taxon>
        <taxon>Fungi</taxon>
        <taxon>Dikarya</taxon>
        <taxon>Ascomycota</taxon>
        <taxon>Pezizomycotina</taxon>
        <taxon>Eurotiomycetes</taxon>
        <taxon>Eurotiomycetidae</taxon>
        <taxon>Eurotiales</taxon>
        <taxon>Aspergillaceae</taxon>
        <taxon>Penicillium</taxon>
    </lineage>
</organism>
<dbReference type="AlphaFoldDB" id="A0A9W9IKN7"/>